<keyword evidence="1" id="KW-0472">Membrane</keyword>
<evidence type="ECO:0000256" key="1">
    <source>
        <dbReference type="SAM" id="Phobius"/>
    </source>
</evidence>
<protein>
    <submittedName>
        <fullName evidence="2">ABC-2 type transporter</fullName>
    </submittedName>
</protein>
<dbReference type="STRING" id="543526.Htur_1643"/>
<reference evidence="2 3" key="1">
    <citation type="journal article" date="2010" name="Stand. Genomic Sci.">
        <title>Complete genome sequence of Haloterrigena turkmenica type strain (4k).</title>
        <authorList>
            <person name="Saunders E."/>
            <person name="Tindall B.J."/>
            <person name="Fahnrich R."/>
            <person name="Lapidus A."/>
            <person name="Copeland A."/>
            <person name="Del Rio T.G."/>
            <person name="Lucas S."/>
            <person name="Chen F."/>
            <person name="Tice H."/>
            <person name="Cheng J.F."/>
            <person name="Han C."/>
            <person name="Detter J.C."/>
            <person name="Bruce D."/>
            <person name="Goodwin L."/>
            <person name="Chain P."/>
            <person name="Pitluck S."/>
            <person name="Pati A."/>
            <person name="Ivanova N."/>
            <person name="Mavromatis K."/>
            <person name="Chen A."/>
            <person name="Palaniappan K."/>
            <person name="Land M."/>
            <person name="Hauser L."/>
            <person name="Chang Y.J."/>
            <person name="Jeffries C.D."/>
            <person name="Brettin T."/>
            <person name="Rohde M."/>
            <person name="Goker M."/>
            <person name="Bristow J."/>
            <person name="Eisen J.A."/>
            <person name="Markowitz V."/>
            <person name="Hugenholtz P."/>
            <person name="Klenk H.P."/>
            <person name="Kyrpides N.C."/>
        </authorList>
    </citation>
    <scope>NUCLEOTIDE SEQUENCE [LARGE SCALE GENOMIC DNA]</scope>
    <source>
        <strain evidence="3">ATCC 51198 / DSM 5511 / JCM 9101 / NCIMB 13204 / VKM B-1734 / 4k</strain>
    </source>
</reference>
<feature type="transmembrane region" description="Helical" evidence="1">
    <location>
        <begin position="21"/>
        <end position="42"/>
    </location>
</feature>
<proteinExistence type="predicted"/>
<dbReference type="EMBL" id="CP001860">
    <property type="protein sequence ID" value="ADB60529.1"/>
    <property type="molecule type" value="Genomic_DNA"/>
</dbReference>
<accession>D2RRG9</accession>
<dbReference type="Pfam" id="PF12679">
    <property type="entry name" value="ABC2_membrane_2"/>
    <property type="match status" value="1"/>
</dbReference>
<evidence type="ECO:0000313" key="2">
    <source>
        <dbReference type="EMBL" id="ADB60529.1"/>
    </source>
</evidence>
<dbReference type="PANTHER" id="PTHR43471:SF1">
    <property type="entry name" value="ABC TRANSPORTER PERMEASE PROTEIN NOSY-RELATED"/>
    <property type="match status" value="1"/>
</dbReference>
<dbReference type="GO" id="GO:0005886">
    <property type="term" value="C:plasma membrane"/>
    <property type="evidence" value="ECO:0007669"/>
    <property type="project" value="UniProtKB-SubCell"/>
</dbReference>
<feature type="transmembrane region" description="Helical" evidence="1">
    <location>
        <begin position="271"/>
        <end position="289"/>
    </location>
</feature>
<dbReference type="RefSeq" id="WP_012942825.1">
    <property type="nucleotide sequence ID" value="NC_013743.1"/>
</dbReference>
<evidence type="ECO:0000313" key="3">
    <source>
        <dbReference type="Proteomes" id="UP000001903"/>
    </source>
</evidence>
<dbReference type="GeneID" id="8742237"/>
<dbReference type="KEGG" id="htu:Htur_1643"/>
<dbReference type="GO" id="GO:0140359">
    <property type="term" value="F:ABC-type transporter activity"/>
    <property type="evidence" value="ECO:0007669"/>
    <property type="project" value="InterPro"/>
</dbReference>
<gene>
    <name evidence="2" type="ordered locus">Htur_1643</name>
</gene>
<dbReference type="OrthoDB" id="86287at2157"/>
<name>D2RRG9_HALTV</name>
<dbReference type="HOGENOM" id="CLU_071765_0_1_2"/>
<dbReference type="eggNOG" id="arCOG02438">
    <property type="taxonomic scope" value="Archaea"/>
</dbReference>
<dbReference type="Proteomes" id="UP000001903">
    <property type="component" value="Chromosome"/>
</dbReference>
<sequence>MTVTWRDVARKDFEDVVRSKLLWAITGGFVGLLAFFLLVGYVSGNTDEASMSDLLAVMGQFVIFFIPLIALIAGYMAIVGERRSGSLRVLLSYPFSRADVVTGKVVGRSVVVAATILVGFLVVTALGVPLADEFSAVELAQVTGLTIGLGVTFTALAVGISAATSSRGTALAWAVGVFILLLVMWEAVAVGIYYLVAGARPGLEVEAWYFALYQANPLEAYRFAVDQVTGNYVWPMVQLGLEDVSFAEAGAADLRVESRVDGDLPVYLRPWTAALVFVGWIAVPLAIGYRRFDAADLE</sequence>
<feature type="transmembrane region" description="Helical" evidence="1">
    <location>
        <begin position="170"/>
        <end position="196"/>
    </location>
</feature>
<dbReference type="PANTHER" id="PTHR43471">
    <property type="entry name" value="ABC TRANSPORTER PERMEASE"/>
    <property type="match status" value="1"/>
</dbReference>
<keyword evidence="3" id="KW-1185">Reference proteome</keyword>
<keyword evidence="1" id="KW-0812">Transmembrane</keyword>
<dbReference type="AlphaFoldDB" id="D2RRG9"/>
<keyword evidence="1" id="KW-1133">Transmembrane helix</keyword>
<feature type="transmembrane region" description="Helical" evidence="1">
    <location>
        <begin position="54"/>
        <end position="78"/>
    </location>
</feature>
<organism evidence="2 3">
    <name type="scientific">Haloterrigena turkmenica (strain ATCC 51198 / DSM 5511 / JCM 9101 / NCIMB 13204 / VKM B-1734 / 4k)</name>
    <name type="common">Halococcus turkmenicus</name>
    <dbReference type="NCBI Taxonomy" id="543526"/>
    <lineage>
        <taxon>Archaea</taxon>
        <taxon>Methanobacteriati</taxon>
        <taxon>Methanobacteriota</taxon>
        <taxon>Stenosarchaea group</taxon>
        <taxon>Halobacteria</taxon>
        <taxon>Halobacteriales</taxon>
        <taxon>Natrialbaceae</taxon>
        <taxon>Haloterrigena</taxon>
    </lineage>
</organism>
<feature type="transmembrane region" description="Helical" evidence="1">
    <location>
        <begin position="110"/>
        <end position="130"/>
    </location>
</feature>
<feature type="transmembrane region" description="Helical" evidence="1">
    <location>
        <begin position="142"/>
        <end position="163"/>
    </location>
</feature>